<evidence type="ECO:0000256" key="4">
    <source>
        <dbReference type="ARBA" id="ARBA00047645"/>
    </source>
</evidence>
<proteinExistence type="inferred from homology"/>
<feature type="domain" description="Acylphosphatase-like" evidence="8">
    <location>
        <begin position="5"/>
        <end position="103"/>
    </location>
</feature>
<dbReference type="PRINTS" id="PR00112">
    <property type="entry name" value="ACYLPHPHTASE"/>
</dbReference>
<dbReference type="PROSITE" id="PS00150">
    <property type="entry name" value="ACYLPHOSPHATASE_1"/>
    <property type="match status" value="1"/>
</dbReference>
<evidence type="ECO:0000313" key="9">
    <source>
        <dbReference type="EMBL" id="EPS37541.1"/>
    </source>
</evidence>
<keyword evidence="10" id="KW-1185">Reference proteome</keyword>
<dbReference type="SUPFAM" id="SSF54975">
    <property type="entry name" value="Acylphosphatase/BLUF domain-like"/>
    <property type="match status" value="1"/>
</dbReference>
<comment type="catalytic activity">
    <reaction evidence="4 5 6">
        <text>an acyl phosphate + H2O = a carboxylate + phosphate + H(+)</text>
        <dbReference type="Rhea" id="RHEA:14965"/>
        <dbReference type="ChEBI" id="CHEBI:15377"/>
        <dbReference type="ChEBI" id="CHEBI:15378"/>
        <dbReference type="ChEBI" id="CHEBI:29067"/>
        <dbReference type="ChEBI" id="CHEBI:43474"/>
        <dbReference type="ChEBI" id="CHEBI:59918"/>
        <dbReference type="EC" id="3.6.1.7"/>
    </reaction>
</comment>
<dbReference type="PANTHER" id="PTHR10029:SF3">
    <property type="entry name" value="ACYLPHOSPHATASE-RELATED"/>
    <property type="match status" value="1"/>
</dbReference>
<evidence type="ECO:0000259" key="8">
    <source>
        <dbReference type="PROSITE" id="PS51160"/>
    </source>
</evidence>
<evidence type="ECO:0000256" key="7">
    <source>
        <dbReference type="RuleBase" id="RU004168"/>
    </source>
</evidence>
<evidence type="ECO:0000256" key="5">
    <source>
        <dbReference type="PROSITE-ProRule" id="PRU00520"/>
    </source>
</evidence>
<dbReference type="Gene3D" id="3.30.70.100">
    <property type="match status" value="1"/>
</dbReference>
<comment type="similarity">
    <text evidence="1 7">Belongs to the acylphosphatase family.</text>
</comment>
<dbReference type="HOGENOM" id="CLU_141932_4_0_1"/>
<dbReference type="EMBL" id="AQGS01000635">
    <property type="protein sequence ID" value="EPS37541.1"/>
    <property type="molecule type" value="Genomic_DNA"/>
</dbReference>
<dbReference type="EC" id="3.6.1.7" evidence="2 5"/>
<dbReference type="Proteomes" id="UP000015100">
    <property type="component" value="Unassembled WGS sequence"/>
</dbReference>
<dbReference type="OMA" id="WVRNTSH"/>
<comment type="caution">
    <text evidence="9">The sequence shown here is derived from an EMBL/GenBank/DDBJ whole genome shotgun (WGS) entry which is preliminary data.</text>
</comment>
<evidence type="ECO:0000256" key="6">
    <source>
        <dbReference type="RuleBase" id="RU000553"/>
    </source>
</evidence>
<dbReference type="AlphaFoldDB" id="S8A8U6"/>
<reference evidence="9 10" key="1">
    <citation type="journal article" date="2013" name="PLoS Genet.">
        <title>Genomic mechanisms accounting for the adaptation to parasitism in nematode-trapping fungi.</title>
        <authorList>
            <person name="Meerupati T."/>
            <person name="Andersson K.M."/>
            <person name="Friman E."/>
            <person name="Kumar D."/>
            <person name="Tunlid A."/>
            <person name="Ahren D."/>
        </authorList>
    </citation>
    <scope>NUCLEOTIDE SEQUENCE [LARGE SCALE GENOMIC DNA]</scope>
    <source>
        <strain evidence="9 10">CBS 200.50</strain>
    </source>
</reference>
<evidence type="ECO:0000256" key="2">
    <source>
        <dbReference type="ARBA" id="ARBA00012150"/>
    </source>
</evidence>
<evidence type="ECO:0000256" key="3">
    <source>
        <dbReference type="ARBA" id="ARBA00022801"/>
    </source>
</evidence>
<keyword evidence="3 5" id="KW-0378">Hydrolase</keyword>
<reference evidence="10" key="2">
    <citation type="submission" date="2013-04" db="EMBL/GenBank/DDBJ databases">
        <title>Genomic mechanisms accounting for the adaptation to parasitism in nematode-trapping fungi.</title>
        <authorList>
            <person name="Ahren D.G."/>
        </authorList>
    </citation>
    <scope>NUCLEOTIDE SEQUENCE [LARGE SCALE GENOMIC DNA]</scope>
    <source>
        <strain evidence="10">CBS 200.50</strain>
    </source>
</reference>
<feature type="active site" evidence="5">
    <location>
        <position position="38"/>
    </location>
</feature>
<dbReference type="Pfam" id="PF00708">
    <property type="entry name" value="Acylphosphatase"/>
    <property type="match status" value="1"/>
</dbReference>
<dbReference type="eggNOG" id="ENOG502S7SZ">
    <property type="taxonomic scope" value="Eukaryota"/>
</dbReference>
<dbReference type="PROSITE" id="PS00151">
    <property type="entry name" value="ACYLPHOSPHATASE_2"/>
    <property type="match status" value="1"/>
</dbReference>
<dbReference type="GO" id="GO:0003998">
    <property type="term" value="F:acylphosphatase activity"/>
    <property type="evidence" value="ECO:0007669"/>
    <property type="project" value="UniProtKB-EC"/>
</dbReference>
<feature type="active site" evidence="5">
    <location>
        <position position="20"/>
    </location>
</feature>
<dbReference type="InterPro" id="IPR020456">
    <property type="entry name" value="Acylphosphatase"/>
</dbReference>
<evidence type="ECO:0000313" key="10">
    <source>
        <dbReference type="Proteomes" id="UP000015100"/>
    </source>
</evidence>
<dbReference type="OrthoDB" id="7961613at2759"/>
<sequence length="106" mass="11641">MATKRYAFTVHGQVQGVFFRKFTQQSANALSISGFVRNLTGGSVAGEAEGPVDNLEQFKQKLNEGSSASKVDKVDWNEIEVRKDGEGQGYMGAMSFEKFQIARSGR</sequence>
<dbReference type="InterPro" id="IPR036046">
    <property type="entry name" value="Acylphosphatase-like_dom_sf"/>
</dbReference>
<gene>
    <name evidence="9" type="ORF">H072_8778</name>
</gene>
<dbReference type="InterPro" id="IPR001792">
    <property type="entry name" value="Acylphosphatase-like_dom"/>
</dbReference>
<organism evidence="9 10">
    <name type="scientific">Dactylellina haptotyla (strain CBS 200.50)</name>
    <name type="common">Nematode-trapping fungus</name>
    <name type="synonym">Monacrosporium haptotylum</name>
    <dbReference type="NCBI Taxonomy" id="1284197"/>
    <lineage>
        <taxon>Eukaryota</taxon>
        <taxon>Fungi</taxon>
        <taxon>Dikarya</taxon>
        <taxon>Ascomycota</taxon>
        <taxon>Pezizomycotina</taxon>
        <taxon>Orbiliomycetes</taxon>
        <taxon>Orbiliales</taxon>
        <taxon>Orbiliaceae</taxon>
        <taxon>Dactylellina</taxon>
    </lineage>
</organism>
<accession>S8A8U6</accession>
<dbReference type="PANTHER" id="PTHR10029">
    <property type="entry name" value="ACYLPHOSPHATASE"/>
    <property type="match status" value="1"/>
</dbReference>
<name>S8A8U6_DACHA</name>
<protein>
    <recommendedName>
        <fullName evidence="2 5">Acylphosphatase</fullName>
        <ecNumber evidence="2 5">3.6.1.7</ecNumber>
    </recommendedName>
</protein>
<dbReference type="STRING" id="1284197.S8A8U6"/>
<dbReference type="InterPro" id="IPR017968">
    <property type="entry name" value="Acylphosphatase_CS"/>
</dbReference>
<evidence type="ECO:0000256" key="1">
    <source>
        <dbReference type="ARBA" id="ARBA00005614"/>
    </source>
</evidence>
<dbReference type="PROSITE" id="PS51160">
    <property type="entry name" value="ACYLPHOSPHATASE_3"/>
    <property type="match status" value="1"/>
</dbReference>